<keyword evidence="1" id="KW-0812">Transmembrane</keyword>
<protein>
    <recommendedName>
        <fullName evidence="4">GDYXXLXY domain-containing protein</fullName>
    </recommendedName>
</protein>
<dbReference type="Proteomes" id="UP000318081">
    <property type="component" value="Chromosome"/>
</dbReference>
<sequence>MTDTMDQQSNSVLPGLAWVDRGLGWIKRRERAVVIVGVGFQVVVLLAMIATPLQTLVAGDTILLRVVPVDPRDLFRGDYVILNYEFSRVPPQGIPGLQSTDGRGQTVYVTLVPEEDGKHWRADRFSLRPPTSGRFLRGQMTRSHRIEYGIESYFVQEGEGLSYERAVRSQKLSAEVALDRTGKAVLKRLVIN</sequence>
<proteinExistence type="predicted"/>
<keyword evidence="3" id="KW-1185">Reference proteome</keyword>
<reference evidence="2 3" key="1">
    <citation type="submission" date="2019-02" db="EMBL/GenBank/DDBJ databases">
        <title>Deep-cultivation of Planctomycetes and their phenomic and genomic characterization uncovers novel biology.</title>
        <authorList>
            <person name="Wiegand S."/>
            <person name="Jogler M."/>
            <person name="Boedeker C."/>
            <person name="Pinto D."/>
            <person name="Vollmers J."/>
            <person name="Rivas-Marin E."/>
            <person name="Kohn T."/>
            <person name="Peeters S.H."/>
            <person name="Heuer A."/>
            <person name="Rast P."/>
            <person name="Oberbeckmann S."/>
            <person name="Bunk B."/>
            <person name="Jeske O."/>
            <person name="Meyerdierks A."/>
            <person name="Storesund J.E."/>
            <person name="Kallscheuer N."/>
            <person name="Luecker S."/>
            <person name="Lage O.M."/>
            <person name="Pohl T."/>
            <person name="Merkel B.J."/>
            <person name="Hornburger P."/>
            <person name="Mueller R.-W."/>
            <person name="Bruemmer F."/>
            <person name="Labrenz M."/>
            <person name="Spormann A.M."/>
            <person name="Op den Camp H."/>
            <person name="Overmann J."/>
            <person name="Amann R."/>
            <person name="Jetten M.S.M."/>
            <person name="Mascher T."/>
            <person name="Medema M.H."/>
            <person name="Devos D.P."/>
            <person name="Kaster A.-K."/>
            <person name="Ovreas L."/>
            <person name="Rohde M."/>
            <person name="Galperin M.Y."/>
            <person name="Jogler C."/>
        </authorList>
    </citation>
    <scope>NUCLEOTIDE SEQUENCE [LARGE SCALE GENOMIC DNA]</scope>
    <source>
        <strain evidence="2 3">TBK1r</strain>
    </source>
</reference>
<evidence type="ECO:0000313" key="2">
    <source>
        <dbReference type="EMBL" id="QDV88144.1"/>
    </source>
</evidence>
<dbReference type="EMBL" id="CP036432">
    <property type="protein sequence ID" value="QDV88144.1"/>
    <property type="molecule type" value="Genomic_DNA"/>
</dbReference>
<dbReference type="RefSeq" id="WP_145220233.1">
    <property type="nucleotide sequence ID" value="NZ_CP036432.1"/>
</dbReference>
<evidence type="ECO:0000256" key="1">
    <source>
        <dbReference type="SAM" id="Phobius"/>
    </source>
</evidence>
<evidence type="ECO:0008006" key="4">
    <source>
        <dbReference type="Google" id="ProtNLM"/>
    </source>
</evidence>
<dbReference type="Pfam" id="PF14345">
    <property type="entry name" value="GDYXXLXY"/>
    <property type="match status" value="1"/>
</dbReference>
<name>A0ABX5Y1M1_9BACT</name>
<feature type="transmembrane region" description="Helical" evidence="1">
    <location>
        <begin position="32"/>
        <end position="53"/>
    </location>
</feature>
<organism evidence="2 3">
    <name type="scientific">Stieleria magnilauensis</name>
    <dbReference type="NCBI Taxonomy" id="2527963"/>
    <lineage>
        <taxon>Bacteria</taxon>
        <taxon>Pseudomonadati</taxon>
        <taxon>Planctomycetota</taxon>
        <taxon>Planctomycetia</taxon>
        <taxon>Pirellulales</taxon>
        <taxon>Pirellulaceae</taxon>
        <taxon>Stieleria</taxon>
    </lineage>
</organism>
<accession>A0ABX5Y1M1</accession>
<gene>
    <name evidence="2" type="ORF">TBK1r_71760</name>
</gene>
<keyword evidence="1" id="KW-0472">Membrane</keyword>
<evidence type="ECO:0000313" key="3">
    <source>
        <dbReference type="Proteomes" id="UP000318081"/>
    </source>
</evidence>
<dbReference type="InterPro" id="IPR025833">
    <property type="entry name" value="GDYXXLXY"/>
</dbReference>
<keyword evidence="1" id="KW-1133">Transmembrane helix</keyword>